<organism evidence="11 12">
    <name type="scientific">Paractinoplanes rishiriensis</name>
    <dbReference type="NCBI Taxonomy" id="1050105"/>
    <lineage>
        <taxon>Bacteria</taxon>
        <taxon>Bacillati</taxon>
        <taxon>Actinomycetota</taxon>
        <taxon>Actinomycetes</taxon>
        <taxon>Micromonosporales</taxon>
        <taxon>Micromonosporaceae</taxon>
        <taxon>Paractinoplanes</taxon>
    </lineage>
</organism>
<dbReference type="GO" id="GO:0004177">
    <property type="term" value="F:aminopeptidase activity"/>
    <property type="evidence" value="ECO:0007669"/>
    <property type="project" value="UniProtKB-KW"/>
</dbReference>
<evidence type="ECO:0000313" key="12">
    <source>
        <dbReference type="Proteomes" id="UP000636960"/>
    </source>
</evidence>
<keyword evidence="7" id="KW-0720">Serine protease</keyword>
<dbReference type="NCBIfam" id="NF003780">
    <property type="entry name" value="PRK05371.1-1"/>
    <property type="match status" value="1"/>
</dbReference>
<dbReference type="InterPro" id="IPR000383">
    <property type="entry name" value="Xaa-Pro-like_dom"/>
</dbReference>
<evidence type="ECO:0000256" key="6">
    <source>
        <dbReference type="ARBA" id="ARBA00022801"/>
    </source>
</evidence>
<reference evidence="11" key="1">
    <citation type="submission" date="2021-01" db="EMBL/GenBank/DDBJ databases">
        <title>Whole genome shotgun sequence of Actinoplanes rishiriensis NBRC 108556.</title>
        <authorList>
            <person name="Komaki H."/>
            <person name="Tamura T."/>
        </authorList>
    </citation>
    <scope>NUCLEOTIDE SEQUENCE</scope>
    <source>
        <strain evidence="11">NBRC 108556</strain>
    </source>
</reference>
<keyword evidence="4" id="KW-0031">Aminopeptidase</keyword>
<dbReference type="SUPFAM" id="SSF53474">
    <property type="entry name" value="alpha/beta-Hydrolases"/>
    <property type="match status" value="1"/>
</dbReference>
<dbReference type="GO" id="GO:0006508">
    <property type="term" value="P:proteolysis"/>
    <property type="evidence" value="ECO:0007669"/>
    <property type="project" value="UniProtKB-KW"/>
</dbReference>
<comment type="catalytic activity">
    <reaction evidence="1">
        <text>Hydrolyzes Xaa-Pro-|- bonds to release unblocked, N-terminal dipeptides from substrates including Ala-Pro-|-p-nitroanilide and (sequentially) Tyr-Pro-|-Phe-Pro-|-Gly-Pro-|-Ile.</text>
        <dbReference type="EC" id="3.4.14.11"/>
    </reaction>
</comment>
<dbReference type="EC" id="3.4.14.11" evidence="3"/>
<evidence type="ECO:0000256" key="1">
    <source>
        <dbReference type="ARBA" id="ARBA00000123"/>
    </source>
</evidence>
<dbReference type="Proteomes" id="UP000636960">
    <property type="component" value="Unassembled WGS sequence"/>
</dbReference>
<dbReference type="EMBL" id="BOMV01000034">
    <property type="protein sequence ID" value="GIE95641.1"/>
    <property type="molecule type" value="Genomic_DNA"/>
</dbReference>
<keyword evidence="12" id="KW-1185">Reference proteome</keyword>
<feature type="domain" description="Xaa-Pro dipeptidyl-peptidase C-terminal" evidence="10">
    <location>
        <begin position="357"/>
        <end position="594"/>
    </location>
</feature>
<dbReference type="InterPro" id="IPR008252">
    <property type="entry name" value="Pept_S15_Xpro"/>
</dbReference>
<protein>
    <recommendedName>
        <fullName evidence="3">Xaa-Pro dipeptidyl-peptidase</fullName>
        <ecNumber evidence="3">3.4.14.11</ecNumber>
    </recommendedName>
    <alternativeName>
        <fullName evidence="8">X-prolyl-dipeptidyl aminopeptidase</fullName>
    </alternativeName>
</protein>
<keyword evidence="5" id="KW-0645">Protease</keyword>
<sequence>MAATLSALTVATLLGPAPAAAAAPENTQPVHDYTTAIRERVWVQTAVDSDADGQPDRVAVRIIRPAATADGLKVPVIFQASPYYGGIRGVAGHDDVDRSGVDYLLGEPAPAKAEPPPPPTFGGYLDNYFVPRGYAVVFADSLGTGRSDGCPTAGGSNEALGMKAVIDWFNGRATAVDADGAPVAADWSTGRTGMIGVSYNGTLPNAVAATGVEGLETIVPIAAVSNWYDYYRANGGVVAPGGYQGEDTDVMARAVLTRATPEICAEVMAGLTRSQDRATGDYNDYWAERNYLNGAGSVRASVFLVHGLHDDNVRTQQTGQWWEALAAHNVPRKIWLHQAGHTDPFAVRRDAWLDALHRWFDQWLYGIDTGIMNEPMADVETAPNQWRTADTWPVPGTRRVVQPLGWGRTRQTFVDNPSRTAAQLVANGTQADPNRLAYLSPPLAKETRLSGTAEVTIRADIRGESPYLTALLVDYGTGVRYAGTRALAEQDCVGPSVSGDSGCFSKQEYATTTTPYEIVTRGWLDVRNRLSLSRSSQVVPGRAYTFRWKLQPTDYVFAPGHRIGLVLLSTERDHTLRYPGGTVIGVRPGGSSLTLPLS</sequence>
<keyword evidence="6" id="KW-0378">Hydrolase</keyword>
<keyword evidence="9" id="KW-0732">Signal</keyword>
<gene>
    <name evidence="11" type="primary">pepX</name>
    <name evidence="11" type="ORF">Ari01nite_31060</name>
</gene>
<evidence type="ECO:0000259" key="10">
    <source>
        <dbReference type="SMART" id="SM00939"/>
    </source>
</evidence>
<feature type="signal peptide" evidence="9">
    <location>
        <begin position="1"/>
        <end position="22"/>
    </location>
</feature>
<dbReference type="GO" id="GO:0008236">
    <property type="term" value="F:serine-type peptidase activity"/>
    <property type="evidence" value="ECO:0007669"/>
    <property type="project" value="UniProtKB-KW"/>
</dbReference>
<evidence type="ECO:0000256" key="3">
    <source>
        <dbReference type="ARBA" id="ARBA00012463"/>
    </source>
</evidence>
<dbReference type="Gene3D" id="3.40.50.1820">
    <property type="entry name" value="alpha/beta hydrolase"/>
    <property type="match status" value="1"/>
</dbReference>
<evidence type="ECO:0000256" key="4">
    <source>
        <dbReference type="ARBA" id="ARBA00022438"/>
    </source>
</evidence>
<evidence type="ECO:0000256" key="8">
    <source>
        <dbReference type="ARBA" id="ARBA00030045"/>
    </source>
</evidence>
<feature type="chain" id="PRO_5038093234" description="Xaa-Pro dipeptidyl-peptidase" evidence="9">
    <location>
        <begin position="23"/>
        <end position="598"/>
    </location>
</feature>
<dbReference type="InterPro" id="IPR008979">
    <property type="entry name" value="Galactose-bd-like_sf"/>
</dbReference>
<evidence type="ECO:0000256" key="9">
    <source>
        <dbReference type="SAM" id="SignalP"/>
    </source>
</evidence>
<dbReference type="Gene3D" id="1.10.246.70">
    <property type="match status" value="1"/>
</dbReference>
<dbReference type="SMART" id="SM00939">
    <property type="entry name" value="PepX_C"/>
    <property type="match status" value="1"/>
</dbReference>
<evidence type="ECO:0000256" key="7">
    <source>
        <dbReference type="ARBA" id="ARBA00022825"/>
    </source>
</evidence>
<dbReference type="AlphaFoldDB" id="A0A919JUV6"/>
<evidence type="ECO:0000256" key="5">
    <source>
        <dbReference type="ARBA" id="ARBA00022670"/>
    </source>
</evidence>
<accession>A0A919JUV6</accession>
<dbReference type="GO" id="GO:0008239">
    <property type="term" value="F:dipeptidyl-peptidase activity"/>
    <property type="evidence" value="ECO:0007669"/>
    <property type="project" value="UniProtKB-EC"/>
</dbReference>
<evidence type="ECO:0000256" key="2">
    <source>
        <dbReference type="ARBA" id="ARBA00010819"/>
    </source>
</evidence>
<proteinExistence type="inferred from homology"/>
<dbReference type="PRINTS" id="PR00923">
    <property type="entry name" value="LACTOPTASE"/>
</dbReference>
<dbReference type="InterPro" id="IPR029058">
    <property type="entry name" value="AB_hydrolase_fold"/>
</dbReference>
<comment type="similarity">
    <text evidence="2">Belongs to the peptidase S15 family.</text>
</comment>
<dbReference type="Pfam" id="PF08530">
    <property type="entry name" value="PepX_C"/>
    <property type="match status" value="1"/>
</dbReference>
<dbReference type="SUPFAM" id="SSF49785">
    <property type="entry name" value="Galactose-binding domain-like"/>
    <property type="match status" value="1"/>
</dbReference>
<dbReference type="Gene3D" id="2.60.120.260">
    <property type="entry name" value="Galactose-binding domain-like"/>
    <property type="match status" value="1"/>
</dbReference>
<dbReference type="InterPro" id="IPR013736">
    <property type="entry name" value="Xaa-Pro_dipept_C"/>
</dbReference>
<evidence type="ECO:0000313" key="11">
    <source>
        <dbReference type="EMBL" id="GIE95641.1"/>
    </source>
</evidence>
<name>A0A919JUV6_9ACTN</name>
<comment type="caution">
    <text evidence="11">The sequence shown here is derived from an EMBL/GenBank/DDBJ whole genome shotgun (WGS) entry which is preliminary data.</text>
</comment>
<dbReference type="Pfam" id="PF02129">
    <property type="entry name" value="Peptidase_S15"/>
    <property type="match status" value="1"/>
</dbReference>